<dbReference type="Proteomes" id="UP000636709">
    <property type="component" value="Unassembled WGS sequence"/>
</dbReference>
<evidence type="ECO:0000313" key="2">
    <source>
        <dbReference type="Proteomes" id="UP000636709"/>
    </source>
</evidence>
<organism evidence="1 2">
    <name type="scientific">Digitaria exilis</name>
    <dbReference type="NCBI Taxonomy" id="1010633"/>
    <lineage>
        <taxon>Eukaryota</taxon>
        <taxon>Viridiplantae</taxon>
        <taxon>Streptophyta</taxon>
        <taxon>Embryophyta</taxon>
        <taxon>Tracheophyta</taxon>
        <taxon>Spermatophyta</taxon>
        <taxon>Magnoliopsida</taxon>
        <taxon>Liliopsida</taxon>
        <taxon>Poales</taxon>
        <taxon>Poaceae</taxon>
        <taxon>PACMAD clade</taxon>
        <taxon>Panicoideae</taxon>
        <taxon>Panicodae</taxon>
        <taxon>Paniceae</taxon>
        <taxon>Anthephorinae</taxon>
        <taxon>Digitaria</taxon>
    </lineage>
</organism>
<name>A0A835B0V6_9POAL</name>
<dbReference type="AlphaFoldDB" id="A0A835B0V6"/>
<protein>
    <submittedName>
        <fullName evidence="1">Uncharacterized protein</fullName>
    </submittedName>
</protein>
<reference evidence="1" key="1">
    <citation type="submission" date="2020-07" db="EMBL/GenBank/DDBJ databases">
        <title>Genome sequence and genetic diversity analysis of an under-domesticated orphan crop, white fonio (Digitaria exilis).</title>
        <authorList>
            <person name="Bennetzen J.L."/>
            <person name="Chen S."/>
            <person name="Ma X."/>
            <person name="Wang X."/>
            <person name="Yssel A.E.J."/>
            <person name="Chaluvadi S.R."/>
            <person name="Johnson M."/>
            <person name="Gangashetty P."/>
            <person name="Hamidou F."/>
            <person name="Sanogo M.D."/>
            <person name="Zwaenepoel A."/>
            <person name="Wallace J."/>
            <person name="Van De Peer Y."/>
            <person name="Van Deynze A."/>
        </authorList>
    </citation>
    <scope>NUCLEOTIDE SEQUENCE</scope>
    <source>
        <tissue evidence="1">Leaves</tissue>
    </source>
</reference>
<evidence type="ECO:0000313" key="1">
    <source>
        <dbReference type="EMBL" id="KAF8673302.1"/>
    </source>
</evidence>
<gene>
    <name evidence="1" type="ORF">HU200_048858</name>
</gene>
<dbReference type="EMBL" id="JACEFO010002208">
    <property type="protein sequence ID" value="KAF8673302.1"/>
    <property type="molecule type" value="Genomic_DNA"/>
</dbReference>
<accession>A0A835B0V6</accession>
<proteinExistence type="predicted"/>
<sequence length="33" mass="3951">MRTQGRSSVQQVEHWRLSLWIYSPRMDAFSLSP</sequence>
<keyword evidence="2" id="KW-1185">Reference proteome</keyword>
<comment type="caution">
    <text evidence="1">The sequence shown here is derived from an EMBL/GenBank/DDBJ whole genome shotgun (WGS) entry which is preliminary data.</text>
</comment>